<name>A0A514TNE7_9LAMI</name>
<dbReference type="PANTHER" id="PTHR10381:SF11">
    <property type="entry name" value="ATP-DEPENDENT CLP PROTEASE PROTEOLYTIC SUBUNIT, MITOCHONDRIAL"/>
    <property type="match status" value="1"/>
</dbReference>
<dbReference type="GO" id="GO:0009368">
    <property type="term" value="C:endopeptidase Clp complex"/>
    <property type="evidence" value="ECO:0007669"/>
    <property type="project" value="TreeGrafter"/>
</dbReference>
<dbReference type="GO" id="GO:0006515">
    <property type="term" value="P:protein quality control for misfolded or incompletely synthesized proteins"/>
    <property type="evidence" value="ECO:0007669"/>
    <property type="project" value="TreeGrafter"/>
</dbReference>
<keyword evidence="4" id="KW-0645">Protease</keyword>
<sequence>MSIIFPDERPKVPQNRRQWVEQLVFRKEVILICEEIDQEISDKICNLMLAFAIERPNQTQVIYINSPGGYIKYALPIYDLMQYLPTTFMTIGFGNIAGTATLLLLGGGINKRLILPHTKVSLYNHLDYNFKTPLSDFDTEDSKRELKEVITNFDQAANSIAKRTGLNKTIVFGCMNDQGYLSAEEAKYYKIVDEIITEKLIDEDED</sequence>
<dbReference type="PANTHER" id="PTHR10381">
    <property type="entry name" value="ATP-DEPENDENT CLP PROTEASE PROTEOLYTIC SUBUNIT"/>
    <property type="match status" value="1"/>
</dbReference>
<dbReference type="RefSeq" id="YP_009674179.1">
    <property type="nucleotide sequence ID" value="NC_043877.1"/>
</dbReference>
<organism evidence="4">
    <name type="scientific">Diphelypaea coccinea</name>
    <dbReference type="NCBI Taxonomy" id="223087"/>
    <lineage>
        <taxon>Eukaryota</taxon>
        <taxon>Viridiplantae</taxon>
        <taxon>Streptophyta</taxon>
        <taxon>Embryophyta</taxon>
        <taxon>Tracheophyta</taxon>
        <taxon>Spermatophyta</taxon>
        <taxon>Magnoliopsida</taxon>
        <taxon>eudicotyledons</taxon>
        <taxon>Gunneridae</taxon>
        <taxon>Pentapetalae</taxon>
        <taxon>asterids</taxon>
        <taxon>lamiids</taxon>
        <taxon>Lamiales</taxon>
        <taxon>Orobanchaceae</taxon>
        <taxon>Orobancheae</taxon>
        <taxon>Diphelypaea</taxon>
    </lineage>
</organism>
<dbReference type="AlphaFoldDB" id="A0A514TNE7"/>
<feature type="transmembrane region" description="Helical" evidence="3">
    <location>
        <begin position="83"/>
        <end position="105"/>
    </location>
</feature>
<evidence type="ECO:0000256" key="3">
    <source>
        <dbReference type="SAM" id="Phobius"/>
    </source>
</evidence>
<keyword evidence="4" id="KW-0934">Plastid</keyword>
<dbReference type="InterPro" id="IPR001907">
    <property type="entry name" value="ClpP"/>
</dbReference>
<keyword evidence="4" id="KW-0150">Chloroplast</keyword>
<dbReference type="CDD" id="cd07017">
    <property type="entry name" value="S14_ClpP_2"/>
    <property type="match status" value="1"/>
</dbReference>
<evidence type="ECO:0000313" key="4">
    <source>
        <dbReference type="EMBL" id="QDJ93990.1"/>
    </source>
</evidence>
<dbReference type="EMBL" id="MK922354">
    <property type="protein sequence ID" value="QDJ93990.1"/>
    <property type="molecule type" value="Genomic_DNA"/>
</dbReference>
<keyword evidence="3" id="KW-0812">Transmembrane</keyword>
<accession>A0A514TNE7</accession>
<evidence type="ECO:0000256" key="1">
    <source>
        <dbReference type="ARBA" id="ARBA00007039"/>
    </source>
</evidence>
<dbReference type="Gene3D" id="3.90.226.10">
    <property type="entry name" value="2-enoyl-CoA Hydratase, Chain A, domain 1"/>
    <property type="match status" value="1"/>
</dbReference>
<dbReference type="GeneID" id="40864122"/>
<dbReference type="InterPro" id="IPR023562">
    <property type="entry name" value="ClpP/TepA"/>
</dbReference>
<dbReference type="GO" id="GO:0051117">
    <property type="term" value="F:ATPase binding"/>
    <property type="evidence" value="ECO:0007669"/>
    <property type="project" value="TreeGrafter"/>
</dbReference>
<dbReference type="PRINTS" id="PR00127">
    <property type="entry name" value="CLPPROTEASEP"/>
</dbReference>
<dbReference type="GO" id="GO:0004252">
    <property type="term" value="F:serine-type endopeptidase activity"/>
    <property type="evidence" value="ECO:0007669"/>
    <property type="project" value="InterPro"/>
</dbReference>
<comment type="similarity">
    <text evidence="1 2">Belongs to the peptidase S14 family.</text>
</comment>
<proteinExistence type="inferred from homology"/>
<reference evidence="4" key="1">
    <citation type="submission" date="2019-05" db="EMBL/GenBank/DDBJ databases">
        <title>Extensive plastome reduction and losses of photosynthesis genes in Diphelypaea coccinea, the holoparasitic plant of the family Orobanchaceae.</title>
        <authorList>
            <person name="Gruzdev E.V."/>
            <person name="Kadnikov V.V."/>
            <person name="Beletsky A.V."/>
            <person name="Mardanov A.V."/>
            <person name="Ravin N.V."/>
        </authorList>
    </citation>
    <scope>NUCLEOTIDE SEQUENCE</scope>
</reference>
<geneLocation type="chloroplast" evidence="4"/>
<keyword evidence="3" id="KW-0472">Membrane</keyword>
<evidence type="ECO:0000256" key="2">
    <source>
        <dbReference type="RuleBase" id="RU003567"/>
    </source>
</evidence>
<dbReference type="GO" id="GO:0004176">
    <property type="term" value="F:ATP-dependent peptidase activity"/>
    <property type="evidence" value="ECO:0007669"/>
    <property type="project" value="InterPro"/>
</dbReference>
<gene>
    <name evidence="4" type="primary">clpP</name>
    <name evidence="4" type="ORF">DIPH_0040</name>
</gene>
<dbReference type="Pfam" id="PF00574">
    <property type="entry name" value="CLP_protease"/>
    <property type="match status" value="1"/>
</dbReference>
<dbReference type="InterPro" id="IPR029045">
    <property type="entry name" value="ClpP/crotonase-like_dom_sf"/>
</dbReference>
<keyword evidence="4" id="KW-0378">Hydrolase</keyword>
<protein>
    <recommendedName>
        <fullName evidence="2">ATP-dependent Clp protease proteolytic subunit</fullName>
    </recommendedName>
</protein>
<keyword evidence="3" id="KW-1133">Transmembrane helix</keyword>
<dbReference type="SUPFAM" id="SSF52096">
    <property type="entry name" value="ClpP/crotonase"/>
    <property type="match status" value="1"/>
</dbReference>
<dbReference type="GO" id="GO:0009532">
    <property type="term" value="C:plastid stroma"/>
    <property type="evidence" value="ECO:0007669"/>
    <property type="project" value="UniProtKB-ARBA"/>
</dbReference>